<proteinExistence type="predicted"/>
<keyword evidence="3" id="KW-0862">Zinc</keyword>
<evidence type="ECO:0000256" key="3">
    <source>
        <dbReference type="ARBA" id="ARBA00022833"/>
    </source>
</evidence>
<evidence type="ECO:0000256" key="4">
    <source>
        <dbReference type="PROSITE-ProRule" id="PRU00146"/>
    </source>
</evidence>
<dbReference type="GO" id="GO:0007508">
    <property type="term" value="P:larval heart development"/>
    <property type="evidence" value="ECO:0007669"/>
    <property type="project" value="TreeGrafter"/>
</dbReference>
<dbReference type="OrthoDB" id="6146970at2759"/>
<organism evidence="6 7">
    <name type="scientific">Mytilus coruscus</name>
    <name type="common">Sea mussel</name>
    <dbReference type="NCBI Taxonomy" id="42192"/>
    <lineage>
        <taxon>Eukaryota</taxon>
        <taxon>Metazoa</taxon>
        <taxon>Spiralia</taxon>
        <taxon>Lophotrochozoa</taxon>
        <taxon>Mollusca</taxon>
        <taxon>Bivalvia</taxon>
        <taxon>Autobranchia</taxon>
        <taxon>Pteriomorphia</taxon>
        <taxon>Mytilida</taxon>
        <taxon>Mytiloidea</taxon>
        <taxon>Mytilidae</taxon>
        <taxon>Mytilinae</taxon>
        <taxon>Mytilus</taxon>
    </lineage>
</organism>
<dbReference type="Proteomes" id="UP000507470">
    <property type="component" value="Unassembled WGS sequence"/>
</dbReference>
<dbReference type="GO" id="GO:0008270">
    <property type="term" value="F:zinc ion binding"/>
    <property type="evidence" value="ECO:0007669"/>
    <property type="project" value="UniProtKB-KW"/>
</dbReference>
<keyword evidence="7" id="KW-1185">Reference proteome</keyword>
<dbReference type="GO" id="GO:0031012">
    <property type="term" value="C:extracellular matrix"/>
    <property type="evidence" value="ECO:0007669"/>
    <property type="project" value="TreeGrafter"/>
</dbReference>
<sequence length="251" mass="27909">MYACAADDYVLQDLAHSIACDECDQWLHKTCIGMSTTEFSRLGNSNDTWKCPNCAAPINSSIIYSSPQLDESNTNEQIINQSEHPSLIQIYLFHQHSALRTKLDQVAKDRILLELHCSKTRKASLKATARVKLISLTNSFARFFTKDDGSTIPDKSPSNINSMNDITVTENGVFKLLKNLDTNKTAGPDEIPTKILQITAAELLSVLTKIFQFSLDTGEVPQDWRDANIVPLYKKGDTHLAANYPPSLVSC</sequence>
<feature type="domain" description="PHD-type" evidence="5">
    <location>
        <begin position="1"/>
        <end position="57"/>
    </location>
</feature>
<dbReference type="PANTHER" id="PTHR33395:SF22">
    <property type="entry name" value="REVERSE TRANSCRIPTASE DOMAIN-CONTAINING PROTEIN"/>
    <property type="match status" value="1"/>
</dbReference>
<dbReference type="AlphaFoldDB" id="A0A6J8E9P8"/>
<keyword evidence="1" id="KW-0479">Metal-binding</keyword>
<accession>A0A6J8E9P8</accession>
<gene>
    <name evidence="6" type="ORF">MCOR_49507</name>
</gene>
<dbReference type="Pfam" id="PF00628">
    <property type="entry name" value="PHD"/>
    <property type="match status" value="1"/>
</dbReference>
<dbReference type="GO" id="GO:0061343">
    <property type="term" value="P:cell adhesion involved in heart morphogenesis"/>
    <property type="evidence" value="ECO:0007669"/>
    <property type="project" value="TreeGrafter"/>
</dbReference>
<name>A0A6J8E9P8_MYTCO</name>
<evidence type="ECO:0000313" key="6">
    <source>
        <dbReference type="EMBL" id="CAC5416938.1"/>
    </source>
</evidence>
<dbReference type="SMART" id="SM00249">
    <property type="entry name" value="PHD"/>
    <property type="match status" value="1"/>
</dbReference>
<evidence type="ECO:0000256" key="2">
    <source>
        <dbReference type="ARBA" id="ARBA00022771"/>
    </source>
</evidence>
<evidence type="ECO:0000256" key="1">
    <source>
        <dbReference type="ARBA" id="ARBA00022723"/>
    </source>
</evidence>
<evidence type="ECO:0000313" key="7">
    <source>
        <dbReference type="Proteomes" id="UP000507470"/>
    </source>
</evidence>
<evidence type="ECO:0000259" key="5">
    <source>
        <dbReference type="PROSITE" id="PS50016"/>
    </source>
</evidence>
<keyword evidence="2 4" id="KW-0863">Zinc-finger</keyword>
<dbReference type="InterPro" id="IPR001965">
    <property type="entry name" value="Znf_PHD"/>
</dbReference>
<dbReference type="Gene3D" id="2.60.120.650">
    <property type="entry name" value="Cupin"/>
    <property type="match status" value="1"/>
</dbReference>
<dbReference type="InterPro" id="IPR019787">
    <property type="entry name" value="Znf_PHD-finger"/>
</dbReference>
<dbReference type="EMBL" id="CACVKT020008724">
    <property type="protein sequence ID" value="CAC5416938.1"/>
    <property type="molecule type" value="Genomic_DNA"/>
</dbReference>
<protein>
    <recommendedName>
        <fullName evidence="5">PHD-type domain-containing protein</fullName>
    </recommendedName>
</protein>
<dbReference type="InterPro" id="IPR011011">
    <property type="entry name" value="Znf_FYVE_PHD"/>
</dbReference>
<dbReference type="PANTHER" id="PTHR33395">
    <property type="entry name" value="TRANSCRIPTASE, PUTATIVE-RELATED-RELATED"/>
    <property type="match status" value="1"/>
</dbReference>
<dbReference type="PROSITE" id="PS50016">
    <property type="entry name" value="ZF_PHD_2"/>
    <property type="match status" value="1"/>
</dbReference>
<reference evidence="6 7" key="1">
    <citation type="submission" date="2020-06" db="EMBL/GenBank/DDBJ databases">
        <authorList>
            <person name="Li R."/>
            <person name="Bekaert M."/>
        </authorList>
    </citation>
    <scope>NUCLEOTIDE SEQUENCE [LARGE SCALE GENOMIC DNA]</scope>
    <source>
        <strain evidence="7">wild</strain>
    </source>
</reference>
<dbReference type="SUPFAM" id="SSF57903">
    <property type="entry name" value="FYVE/PHD zinc finger"/>
    <property type="match status" value="1"/>
</dbReference>